<evidence type="ECO:0000313" key="10">
    <source>
        <dbReference type="Proteomes" id="UP000294746"/>
    </source>
</evidence>
<dbReference type="PROSITE" id="PS00136">
    <property type="entry name" value="SUBTILASE_ASP"/>
    <property type="match status" value="1"/>
</dbReference>
<dbReference type="InterPro" id="IPR023827">
    <property type="entry name" value="Peptidase_S8_Asp-AS"/>
</dbReference>
<feature type="active site" description="Charge relay system" evidence="6">
    <location>
        <position position="318"/>
    </location>
</feature>
<evidence type="ECO:0000256" key="7">
    <source>
        <dbReference type="RuleBase" id="RU003355"/>
    </source>
</evidence>
<dbReference type="PROSITE" id="PS51892">
    <property type="entry name" value="SUBTILASE"/>
    <property type="match status" value="1"/>
</dbReference>
<evidence type="ECO:0000256" key="2">
    <source>
        <dbReference type="ARBA" id="ARBA00022670"/>
    </source>
</evidence>
<proteinExistence type="inferred from homology"/>
<keyword evidence="2 6" id="KW-0645">Protease</keyword>
<reference evidence="9 10" key="1">
    <citation type="submission" date="2019-03" db="EMBL/GenBank/DDBJ databases">
        <title>Genomic Encyclopedia of Type Strains, Phase IV (KMG-IV): sequencing the most valuable type-strain genomes for metagenomic binning, comparative biology and taxonomic classification.</title>
        <authorList>
            <person name="Goeker M."/>
        </authorList>
    </citation>
    <scope>NUCLEOTIDE SEQUENCE [LARGE SCALE GENOMIC DNA]</scope>
    <source>
        <strain evidence="9 10">DSM 46831</strain>
    </source>
</reference>
<keyword evidence="10" id="KW-1185">Reference proteome</keyword>
<evidence type="ECO:0000256" key="4">
    <source>
        <dbReference type="ARBA" id="ARBA00022801"/>
    </source>
</evidence>
<dbReference type="InterPro" id="IPR023828">
    <property type="entry name" value="Peptidase_S8_Ser-AS"/>
</dbReference>
<evidence type="ECO:0000259" key="8">
    <source>
        <dbReference type="Pfam" id="PF00082"/>
    </source>
</evidence>
<feature type="active site" description="Charge relay system" evidence="6">
    <location>
        <position position="164"/>
    </location>
</feature>
<dbReference type="InterPro" id="IPR015500">
    <property type="entry name" value="Peptidase_S8_subtilisin-rel"/>
</dbReference>
<sequence>MTQSWWTPSNSSRRVKRLRRIYNLKEGSQLDRYIREMRQLGVRPVRFLAEIGIVIGEYTPDHQSEIRLGKHPDVELVEPDLRITITEPYMNSNSTSYASPYVTVPWGVQRVEAEKVWNRTKGKGIKIAVIDTGIDGEHPAIKPNFRGGVNILSPSSTPMDYNGHGTHVAGIISGRSSEMGIIGVAPKASIYAVKAFNRKGSANLSDLLTAINWCIENNMNVINMSFGMEKVSESLRHAIQVAHKKGIVMIAASGNQGLNGRIDYPARFPETIAVMSVSMDNGISSFSNRGKGVDVAAPGEKIPSAWLNQTKKEMSGTSMAVPHVSGIVALILGIDGTLNPEQVRYLLLRTSRRIEAEDIGLVNAVQACKSLQKVARRSL</sequence>
<evidence type="ECO:0000256" key="5">
    <source>
        <dbReference type="ARBA" id="ARBA00022825"/>
    </source>
</evidence>
<dbReference type="PANTHER" id="PTHR43806:SF11">
    <property type="entry name" value="CEREVISIN-RELATED"/>
    <property type="match status" value="1"/>
</dbReference>
<dbReference type="GO" id="GO:0046872">
    <property type="term" value="F:metal ion binding"/>
    <property type="evidence" value="ECO:0007669"/>
    <property type="project" value="UniProtKB-KW"/>
</dbReference>
<dbReference type="Proteomes" id="UP000294746">
    <property type="component" value="Unassembled WGS sequence"/>
</dbReference>
<dbReference type="Gene3D" id="3.40.50.200">
    <property type="entry name" value="Peptidase S8/S53 domain"/>
    <property type="match status" value="1"/>
</dbReference>
<evidence type="ECO:0000256" key="3">
    <source>
        <dbReference type="ARBA" id="ARBA00022723"/>
    </source>
</evidence>
<dbReference type="RefSeq" id="WP_131849094.1">
    <property type="nucleotide sequence ID" value="NZ_SLXV01000025.1"/>
</dbReference>
<keyword evidence="5 6" id="KW-0720">Serine protease</keyword>
<feature type="domain" description="Peptidase S8/S53" evidence="8">
    <location>
        <begin position="122"/>
        <end position="352"/>
    </location>
</feature>
<dbReference type="InterPro" id="IPR034202">
    <property type="entry name" value="Subtilisin_Carlsberg-like"/>
</dbReference>
<dbReference type="PRINTS" id="PR00723">
    <property type="entry name" value="SUBTILISIN"/>
</dbReference>
<protein>
    <submittedName>
        <fullName evidence="9">Subtilisin</fullName>
    </submittedName>
</protein>
<dbReference type="PROSITE" id="PS00137">
    <property type="entry name" value="SUBTILASE_HIS"/>
    <property type="match status" value="1"/>
</dbReference>
<dbReference type="InterPro" id="IPR022398">
    <property type="entry name" value="Peptidase_S8_His-AS"/>
</dbReference>
<keyword evidence="4 6" id="KW-0378">Hydrolase</keyword>
<organism evidence="9 10">
    <name type="scientific">Baia soyae</name>
    <dbReference type="NCBI Taxonomy" id="1544746"/>
    <lineage>
        <taxon>Bacteria</taxon>
        <taxon>Bacillati</taxon>
        <taxon>Bacillota</taxon>
        <taxon>Bacilli</taxon>
        <taxon>Bacillales</taxon>
        <taxon>Thermoactinomycetaceae</taxon>
        <taxon>Baia</taxon>
    </lineage>
</organism>
<dbReference type="PROSITE" id="PS00138">
    <property type="entry name" value="SUBTILASE_SER"/>
    <property type="match status" value="1"/>
</dbReference>
<accession>A0A4R2RSL5</accession>
<evidence type="ECO:0000256" key="6">
    <source>
        <dbReference type="PROSITE-ProRule" id="PRU01240"/>
    </source>
</evidence>
<dbReference type="EMBL" id="SLXV01000025">
    <property type="protein sequence ID" value="TCP66254.1"/>
    <property type="molecule type" value="Genomic_DNA"/>
</dbReference>
<dbReference type="OrthoDB" id="9798386at2"/>
<comment type="caution">
    <text evidence="9">The sequence shown here is derived from an EMBL/GenBank/DDBJ whole genome shotgun (WGS) entry which is preliminary data.</text>
</comment>
<dbReference type="CDD" id="cd07477">
    <property type="entry name" value="Peptidases_S8_Subtilisin_subset"/>
    <property type="match status" value="1"/>
</dbReference>
<evidence type="ECO:0000256" key="1">
    <source>
        <dbReference type="ARBA" id="ARBA00011073"/>
    </source>
</evidence>
<dbReference type="GO" id="GO:0006508">
    <property type="term" value="P:proteolysis"/>
    <property type="evidence" value="ECO:0007669"/>
    <property type="project" value="UniProtKB-KW"/>
</dbReference>
<dbReference type="SUPFAM" id="SSF52743">
    <property type="entry name" value="Subtilisin-like"/>
    <property type="match status" value="1"/>
</dbReference>
<gene>
    <name evidence="9" type="ORF">EDD57_1254</name>
</gene>
<dbReference type="GO" id="GO:0004252">
    <property type="term" value="F:serine-type endopeptidase activity"/>
    <property type="evidence" value="ECO:0007669"/>
    <property type="project" value="UniProtKB-UniRule"/>
</dbReference>
<dbReference type="InterPro" id="IPR036852">
    <property type="entry name" value="Peptidase_S8/S53_dom_sf"/>
</dbReference>
<dbReference type="InterPro" id="IPR000209">
    <property type="entry name" value="Peptidase_S8/S53_dom"/>
</dbReference>
<feature type="active site" description="Charge relay system" evidence="6">
    <location>
        <position position="131"/>
    </location>
</feature>
<dbReference type="PANTHER" id="PTHR43806">
    <property type="entry name" value="PEPTIDASE S8"/>
    <property type="match status" value="1"/>
</dbReference>
<dbReference type="Pfam" id="PF00082">
    <property type="entry name" value="Peptidase_S8"/>
    <property type="match status" value="1"/>
</dbReference>
<comment type="similarity">
    <text evidence="1 6 7">Belongs to the peptidase S8 family.</text>
</comment>
<dbReference type="AlphaFoldDB" id="A0A4R2RSL5"/>
<keyword evidence="3" id="KW-0479">Metal-binding</keyword>
<dbReference type="InterPro" id="IPR050131">
    <property type="entry name" value="Peptidase_S8_subtilisin-like"/>
</dbReference>
<name>A0A4R2RSL5_9BACL</name>
<evidence type="ECO:0000313" key="9">
    <source>
        <dbReference type="EMBL" id="TCP66254.1"/>
    </source>
</evidence>